<evidence type="ECO:0000313" key="2">
    <source>
        <dbReference type="Proteomes" id="UP000821865"/>
    </source>
</evidence>
<protein>
    <submittedName>
        <fullName evidence="1">Uncharacterized protein</fullName>
    </submittedName>
</protein>
<evidence type="ECO:0000313" key="1">
    <source>
        <dbReference type="EMBL" id="KAH7965774.1"/>
    </source>
</evidence>
<keyword evidence="2" id="KW-1185">Reference proteome</keyword>
<accession>A0ACB8DBY2</accession>
<name>A0ACB8DBY2_DERSI</name>
<sequence length="383" mass="42475">MGRDVSTEVDAGVQRVRQMNKKRLPEQILFTTKPATLLVKAFAASSMYNLIIIQVLATASGELNNEVFSELSKILLGGDVESAGVPRMIQELGSLLRDSPDKERFLNMSTEAAAKAPLTGNKKELPPWDACKCAFQLSALQRFILKLVVPRARNAVAARETGKSALVRVIHQLRLMCHQLARRMVHEGRLPSPDLLFFLSYEEIGILLRTRAPELVLKAQRRQKLYEQLDKDKYPTILIGVPKPIERVRKRVEGDFEIKGNPMSQGVAEGKARVVPTFEEAHLIEKGEILITTATDTGWTPYFPLLAGVVTEIGGPLSHGAVVAREYGLPCVVGIEGVTTMLASVIALMRQAMRLRSVLDDNLLKTAQKRSQIELLCLEVFKC</sequence>
<proteinExistence type="predicted"/>
<reference evidence="1" key="1">
    <citation type="submission" date="2020-05" db="EMBL/GenBank/DDBJ databases">
        <title>Large-scale comparative analyses of tick genomes elucidate their genetic diversity and vector capacities.</title>
        <authorList>
            <person name="Jia N."/>
            <person name="Wang J."/>
            <person name="Shi W."/>
            <person name="Du L."/>
            <person name="Sun Y."/>
            <person name="Zhan W."/>
            <person name="Jiang J."/>
            <person name="Wang Q."/>
            <person name="Zhang B."/>
            <person name="Ji P."/>
            <person name="Sakyi L.B."/>
            <person name="Cui X."/>
            <person name="Yuan T."/>
            <person name="Jiang B."/>
            <person name="Yang W."/>
            <person name="Lam T.T.-Y."/>
            <person name="Chang Q."/>
            <person name="Ding S."/>
            <person name="Wang X."/>
            <person name="Zhu J."/>
            <person name="Ruan X."/>
            <person name="Zhao L."/>
            <person name="Wei J."/>
            <person name="Que T."/>
            <person name="Du C."/>
            <person name="Cheng J."/>
            <person name="Dai P."/>
            <person name="Han X."/>
            <person name="Huang E."/>
            <person name="Gao Y."/>
            <person name="Liu J."/>
            <person name="Shao H."/>
            <person name="Ye R."/>
            <person name="Li L."/>
            <person name="Wei W."/>
            <person name="Wang X."/>
            <person name="Wang C."/>
            <person name="Yang T."/>
            <person name="Huo Q."/>
            <person name="Li W."/>
            <person name="Guo W."/>
            <person name="Chen H."/>
            <person name="Zhou L."/>
            <person name="Ni X."/>
            <person name="Tian J."/>
            <person name="Zhou Y."/>
            <person name="Sheng Y."/>
            <person name="Liu T."/>
            <person name="Pan Y."/>
            <person name="Xia L."/>
            <person name="Li J."/>
            <person name="Zhao F."/>
            <person name="Cao W."/>
        </authorList>
    </citation>
    <scope>NUCLEOTIDE SEQUENCE</scope>
    <source>
        <strain evidence="1">Dsil-2018</strain>
    </source>
</reference>
<gene>
    <name evidence="1" type="ORF">HPB49_010646</name>
</gene>
<dbReference type="Proteomes" id="UP000821865">
    <property type="component" value="Chromosome 2"/>
</dbReference>
<organism evidence="1 2">
    <name type="scientific">Dermacentor silvarum</name>
    <name type="common">Tick</name>
    <dbReference type="NCBI Taxonomy" id="543639"/>
    <lineage>
        <taxon>Eukaryota</taxon>
        <taxon>Metazoa</taxon>
        <taxon>Ecdysozoa</taxon>
        <taxon>Arthropoda</taxon>
        <taxon>Chelicerata</taxon>
        <taxon>Arachnida</taxon>
        <taxon>Acari</taxon>
        <taxon>Parasitiformes</taxon>
        <taxon>Ixodida</taxon>
        <taxon>Ixodoidea</taxon>
        <taxon>Ixodidae</taxon>
        <taxon>Rhipicephalinae</taxon>
        <taxon>Dermacentor</taxon>
    </lineage>
</organism>
<comment type="caution">
    <text evidence="1">The sequence shown here is derived from an EMBL/GenBank/DDBJ whole genome shotgun (WGS) entry which is preliminary data.</text>
</comment>
<dbReference type="EMBL" id="CM023471">
    <property type="protein sequence ID" value="KAH7965774.1"/>
    <property type="molecule type" value="Genomic_DNA"/>
</dbReference>